<feature type="transmembrane region" description="Helical" evidence="8">
    <location>
        <begin position="102"/>
        <end position="120"/>
    </location>
</feature>
<evidence type="ECO:0000256" key="2">
    <source>
        <dbReference type="ARBA" id="ARBA00007935"/>
    </source>
</evidence>
<evidence type="ECO:0000256" key="8">
    <source>
        <dbReference type="SAM" id="Phobius"/>
    </source>
</evidence>
<name>A0ABV3NDY4_9ACTO</name>
<feature type="transmembrane region" description="Helical" evidence="8">
    <location>
        <begin position="308"/>
        <end position="330"/>
    </location>
</feature>
<keyword evidence="6 8" id="KW-1133">Transmembrane helix</keyword>
<dbReference type="SUPFAM" id="SSF81345">
    <property type="entry name" value="ABC transporter involved in vitamin B12 uptake, BtuC"/>
    <property type="match status" value="1"/>
</dbReference>
<reference evidence="9 10" key="1">
    <citation type="submission" date="2024-01" db="EMBL/GenBank/DDBJ databases">
        <title>Genomic analysis and antimicrobial resistance profiles of Trueperella pyogenes isolated from domestic and wild animals.</title>
        <authorList>
            <person name="Magossi G."/>
            <person name="Gzyl K.E."/>
            <person name="Holman D.B."/>
            <person name="Amat S."/>
        </authorList>
    </citation>
    <scope>NUCLEOTIDE SEQUENCE [LARGE SCALE GENOMIC DNA]</scope>
    <source>
        <strain evidence="9 10">1494</strain>
    </source>
</reference>
<comment type="subcellular location">
    <subcellularLocation>
        <location evidence="1">Cell membrane</location>
        <topology evidence="1">Multi-pass membrane protein</topology>
    </subcellularLocation>
</comment>
<evidence type="ECO:0000256" key="7">
    <source>
        <dbReference type="ARBA" id="ARBA00023136"/>
    </source>
</evidence>
<dbReference type="PANTHER" id="PTHR30472:SF24">
    <property type="entry name" value="FERRIC ENTEROBACTIN TRANSPORT SYSTEM PERMEASE PROTEIN FEPG"/>
    <property type="match status" value="1"/>
</dbReference>
<dbReference type="PANTHER" id="PTHR30472">
    <property type="entry name" value="FERRIC ENTEROBACTIN TRANSPORT SYSTEM PERMEASE PROTEIN"/>
    <property type="match status" value="1"/>
</dbReference>
<dbReference type="Proteomes" id="UP001555100">
    <property type="component" value="Unassembled WGS sequence"/>
</dbReference>
<evidence type="ECO:0000256" key="3">
    <source>
        <dbReference type="ARBA" id="ARBA00022448"/>
    </source>
</evidence>
<evidence type="ECO:0000313" key="9">
    <source>
        <dbReference type="EMBL" id="MEW6955410.1"/>
    </source>
</evidence>
<keyword evidence="5 8" id="KW-0812">Transmembrane</keyword>
<gene>
    <name evidence="9" type="ORF">V3M73_10320</name>
</gene>
<keyword evidence="7 8" id="KW-0472">Membrane</keyword>
<feature type="transmembrane region" description="Helical" evidence="8">
    <location>
        <begin position="127"/>
        <end position="144"/>
    </location>
</feature>
<accession>A0ABV3NDY4</accession>
<dbReference type="EMBL" id="JBAGNM010000022">
    <property type="protein sequence ID" value="MEW6955410.1"/>
    <property type="molecule type" value="Genomic_DNA"/>
</dbReference>
<organism evidence="9 10">
    <name type="scientific">Trueperella pyogenes</name>
    <dbReference type="NCBI Taxonomy" id="1661"/>
    <lineage>
        <taxon>Bacteria</taxon>
        <taxon>Bacillati</taxon>
        <taxon>Actinomycetota</taxon>
        <taxon>Actinomycetes</taxon>
        <taxon>Actinomycetales</taxon>
        <taxon>Actinomycetaceae</taxon>
        <taxon>Trueperella</taxon>
    </lineage>
</organism>
<keyword evidence="10" id="KW-1185">Reference proteome</keyword>
<evidence type="ECO:0000256" key="5">
    <source>
        <dbReference type="ARBA" id="ARBA00022692"/>
    </source>
</evidence>
<feature type="transmembrane region" description="Helical" evidence="8">
    <location>
        <begin position="150"/>
        <end position="169"/>
    </location>
</feature>
<dbReference type="InterPro" id="IPR000522">
    <property type="entry name" value="ABC_transptr_permease_BtuC"/>
</dbReference>
<keyword evidence="4" id="KW-1003">Cell membrane</keyword>
<sequence length="338" mass="34377">MNRLHLGPVSLQLNAVPIAYCLLSFLGLLIISICTLTFGDLGLRLAELPSALFGHSSGKSAFVLERIRGPRLATAILAGALLGLSGTLFQNVTRNPLGSPDVIGVGAGAGAGAAISSLLIPIVPASVGAVGGATLATLLVYVFTGRGFRSSAHIILAGIGVSTFAYALTQYVVSTHLHDKAAVLAGYLVGSLNAVNLCDVTVTGLALLLLLPTSFALSTNISLLEIGDEAATGLGVNPDRTRTQAIVISVIASGTAVSAIGPVAFVALTAPQIARRLIRSSQVNIASSALTGALILATADLAAQHLPLLTGLPVGILTLGIGGLYLGYLLTHEKRKEQ</sequence>
<feature type="transmembrane region" description="Helical" evidence="8">
    <location>
        <begin position="246"/>
        <end position="271"/>
    </location>
</feature>
<proteinExistence type="inferred from homology"/>
<dbReference type="CDD" id="cd06550">
    <property type="entry name" value="TM_ABC_iron-siderophores_like"/>
    <property type="match status" value="1"/>
</dbReference>
<evidence type="ECO:0000256" key="1">
    <source>
        <dbReference type="ARBA" id="ARBA00004651"/>
    </source>
</evidence>
<evidence type="ECO:0000313" key="10">
    <source>
        <dbReference type="Proteomes" id="UP001555100"/>
    </source>
</evidence>
<feature type="transmembrane region" description="Helical" evidence="8">
    <location>
        <begin position="72"/>
        <end position="90"/>
    </location>
</feature>
<keyword evidence="3" id="KW-0813">Transport</keyword>
<comment type="similarity">
    <text evidence="2">Belongs to the binding-protein-dependent transport system permease family. FecCD subfamily.</text>
</comment>
<dbReference type="Pfam" id="PF01032">
    <property type="entry name" value="FecCD"/>
    <property type="match status" value="1"/>
</dbReference>
<dbReference type="InterPro" id="IPR037294">
    <property type="entry name" value="ABC_BtuC-like"/>
</dbReference>
<comment type="caution">
    <text evidence="9">The sequence shown here is derived from an EMBL/GenBank/DDBJ whole genome shotgun (WGS) entry which is preliminary data.</text>
</comment>
<feature type="transmembrane region" description="Helical" evidence="8">
    <location>
        <begin position="15"/>
        <end position="38"/>
    </location>
</feature>
<protein>
    <submittedName>
        <fullName evidence="9">Iron chelate uptake ABC transporter family permease subunit</fullName>
    </submittedName>
</protein>
<evidence type="ECO:0000256" key="6">
    <source>
        <dbReference type="ARBA" id="ARBA00022989"/>
    </source>
</evidence>
<dbReference type="RefSeq" id="WP_259243279.1">
    <property type="nucleotide sequence ID" value="NZ_CP081508.1"/>
</dbReference>
<evidence type="ECO:0000256" key="4">
    <source>
        <dbReference type="ARBA" id="ARBA00022475"/>
    </source>
</evidence>
<dbReference type="Gene3D" id="1.10.3470.10">
    <property type="entry name" value="ABC transporter involved in vitamin B12 uptake, BtuC"/>
    <property type="match status" value="1"/>
</dbReference>